<name>A0A0F9EFC4_9ZZZZ</name>
<reference evidence="1" key="1">
    <citation type="journal article" date="2015" name="Nature">
        <title>Complex archaea that bridge the gap between prokaryotes and eukaryotes.</title>
        <authorList>
            <person name="Spang A."/>
            <person name="Saw J.H."/>
            <person name="Jorgensen S.L."/>
            <person name="Zaremba-Niedzwiedzka K."/>
            <person name="Martijn J."/>
            <person name="Lind A.E."/>
            <person name="van Eijk R."/>
            <person name="Schleper C."/>
            <person name="Guy L."/>
            <person name="Ettema T.J."/>
        </authorList>
    </citation>
    <scope>NUCLEOTIDE SEQUENCE</scope>
</reference>
<evidence type="ECO:0000313" key="1">
    <source>
        <dbReference type="EMBL" id="KKL28571.1"/>
    </source>
</evidence>
<gene>
    <name evidence="1" type="ORF">LCGC14_2373810</name>
</gene>
<comment type="caution">
    <text evidence="1">The sequence shown here is derived from an EMBL/GenBank/DDBJ whole genome shotgun (WGS) entry which is preliminary data.</text>
</comment>
<accession>A0A0F9EFC4</accession>
<sequence>MTLATTTPQIEYTMNGSTLAFDFAFKMWQATVNDEIDVVFQEGETDEATLSINTDYTLSAPNNNYDSGGTVTLSSDSSYITSGKTLLIKSSLPRSQTYDLQHGGELNTDSLETILDRMTRMIQEAETYSSISQTALDNSIKALFADILVDKDGSVLTHDGDVSTI</sequence>
<proteinExistence type="predicted"/>
<protein>
    <submittedName>
        <fullName evidence="1">Uncharacterized protein</fullName>
    </submittedName>
</protein>
<organism evidence="1">
    <name type="scientific">marine sediment metagenome</name>
    <dbReference type="NCBI Taxonomy" id="412755"/>
    <lineage>
        <taxon>unclassified sequences</taxon>
        <taxon>metagenomes</taxon>
        <taxon>ecological metagenomes</taxon>
    </lineage>
</organism>
<dbReference type="AlphaFoldDB" id="A0A0F9EFC4"/>
<dbReference type="EMBL" id="LAZR01035048">
    <property type="protein sequence ID" value="KKL28571.1"/>
    <property type="molecule type" value="Genomic_DNA"/>
</dbReference>